<dbReference type="EMBL" id="JACDXX010000010">
    <property type="protein sequence ID" value="MCB5410703.1"/>
    <property type="molecule type" value="Genomic_DNA"/>
</dbReference>
<reference evidence="1 2" key="1">
    <citation type="submission" date="2020-07" db="EMBL/GenBank/DDBJ databases">
        <title>Pseudogemmobacter sp. nov., isolated from poultry manure in Taiwan.</title>
        <authorList>
            <person name="Lin S.-Y."/>
            <person name="Tang Y.-S."/>
            <person name="Young C.-C."/>
        </authorList>
    </citation>
    <scope>NUCLEOTIDE SEQUENCE [LARGE SCALE GENOMIC DNA]</scope>
    <source>
        <strain evidence="1 2">CC-YST710</strain>
    </source>
</reference>
<keyword evidence="2" id="KW-1185">Reference proteome</keyword>
<evidence type="ECO:0000313" key="2">
    <source>
        <dbReference type="Proteomes" id="UP001198571"/>
    </source>
</evidence>
<gene>
    <name evidence="1" type="ORF">H0485_11935</name>
</gene>
<accession>A0ABS8CMT0</accession>
<sequence>MAAISGLLSGALALAETGPLWQRDCGAAGGCVLSQSLLSPGGQPLALLRIDLRDETAVLQLLLPEGVHLASGAFYSLDGGPEQRLDYLRCREGLCEASRALTAAEWRGLRRGEQLSLLYRPAAGEPPAELPVSLSGITAAAREGQP</sequence>
<dbReference type="Pfam" id="PF06776">
    <property type="entry name" value="IalB"/>
    <property type="match status" value="1"/>
</dbReference>
<organism evidence="1 2">
    <name type="scientific">Pseudogemmobacter faecipullorum</name>
    <dbReference type="NCBI Taxonomy" id="2755041"/>
    <lineage>
        <taxon>Bacteria</taxon>
        <taxon>Pseudomonadati</taxon>
        <taxon>Pseudomonadota</taxon>
        <taxon>Alphaproteobacteria</taxon>
        <taxon>Rhodobacterales</taxon>
        <taxon>Paracoccaceae</taxon>
        <taxon>Pseudogemmobacter</taxon>
    </lineage>
</organism>
<evidence type="ECO:0000313" key="1">
    <source>
        <dbReference type="EMBL" id="MCB5410703.1"/>
    </source>
</evidence>
<comment type="caution">
    <text evidence="1">The sequence shown here is derived from an EMBL/GenBank/DDBJ whole genome shotgun (WGS) entry which is preliminary data.</text>
</comment>
<name>A0ABS8CMT0_9RHOB</name>
<dbReference type="InterPro" id="IPR010642">
    <property type="entry name" value="Invasion_prot_B"/>
</dbReference>
<dbReference type="Gene3D" id="2.60.40.1880">
    <property type="entry name" value="Invasion associated locus B (IalB) protein"/>
    <property type="match status" value="1"/>
</dbReference>
<proteinExistence type="predicted"/>
<dbReference type="InterPro" id="IPR038696">
    <property type="entry name" value="IalB_sf"/>
</dbReference>
<dbReference type="Proteomes" id="UP001198571">
    <property type="component" value="Unassembled WGS sequence"/>
</dbReference>
<protein>
    <submittedName>
        <fullName evidence="1">Invasion associated locus B family protein</fullName>
    </submittedName>
</protein>
<dbReference type="RefSeq" id="WP_226935834.1">
    <property type="nucleotide sequence ID" value="NZ_JACDXX010000010.1"/>
</dbReference>